<accession>A0A438HPZ0</accession>
<sequence>MPLNQALRKLIEGPRHETDRCIALRYVIQDLIDQGLVHLGQPSVTANPLPAHTTHAVPYPTNGIHFIDLVELDDHIHMLSWDEPVLKPIVVDGIYKVGGVTLGPWMPTSFRLVLNVTSVQSTTVEPLTFPCYSVQTPFVLILDVDEVHTPYVDDVHTPDI</sequence>
<name>A0A438HPZ0_VITVI</name>
<proteinExistence type="predicted"/>
<gene>
    <name evidence="1" type="ORF">CK203_042220</name>
</gene>
<dbReference type="AlphaFoldDB" id="A0A438HPZ0"/>
<organism evidence="1 2">
    <name type="scientific">Vitis vinifera</name>
    <name type="common">Grape</name>
    <dbReference type="NCBI Taxonomy" id="29760"/>
    <lineage>
        <taxon>Eukaryota</taxon>
        <taxon>Viridiplantae</taxon>
        <taxon>Streptophyta</taxon>
        <taxon>Embryophyta</taxon>
        <taxon>Tracheophyta</taxon>
        <taxon>Spermatophyta</taxon>
        <taxon>Magnoliopsida</taxon>
        <taxon>eudicotyledons</taxon>
        <taxon>Gunneridae</taxon>
        <taxon>Pentapetalae</taxon>
        <taxon>rosids</taxon>
        <taxon>Vitales</taxon>
        <taxon>Vitaceae</taxon>
        <taxon>Viteae</taxon>
        <taxon>Vitis</taxon>
    </lineage>
</organism>
<reference evidence="1 2" key="1">
    <citation type="journal article" date="2018" name="PLoS Genet.">
        <title>Population sequencing reveals clonal diversity and ancestral inbreeding in the grapevine cultivar Chardonnay.</title>
        <authorList>
            <person name="Roach M.J."/>
            <person name="Johnson D.L."/>
            <person name="Bohlmann J."/>
            <person name="van Vuuren H.J."/>
            <person name="Jones S.J."/>
            <person name="Pretorius I.S."/>
            <person name="Schmidt S.A."/>
            <person name="Borneman A.R."/>
        </authorList>
    </citation>
    <scope>NUCLEOTIDE SEQUENCE [LARGE SCALE GENOMIC DNA]</scope>
    <source>
        <strain evidence="2">cv. Chardonnay</strain>
        <tissue evidence="1">Leaf</tissue>
    </source>
</reference>
<evidence type="ECO:0000313" key="2">
    <source>
        <dbReference type="Proteomes" id="UP000288805"/>
    </source>
</evidence>
<protein>
    <submittedName>
        <fullName evidence="1">Uncharacterized protein</fullName>
    </submittedName>
</protein>
<comment type="caution">
    <text evidence="1">The sequence shown here is derived from an EMBL/GenBank/DDBJ whole genome shotgun (WGS) entry which is preliminary data.</text>
</comment>
<dbReference type="Proteomes" id="UP000288805">
    <property type="component" value="Unassembled WGS sequence"/>
</dbReference>
<dbReference type="EMBL" id="QGNW01000193">
    <property type="protein sequence ID" value="RVW86515.1"/>
    <property type="molecule type" value="Genomic_DNA"/>
</dbReference>
<evidence type="ECO:0000313" key="1">
    <source>
        <dbReference type="EMBL" id="RVW86515.1"/>
    </source>
</evidence>